<dbReference type="Pfam" id="PF01478">
    <property type="entry name" value="Peptidase_A24"/>
    <property type="match status" value="1"/>
</dbReference>
<evidence type="ECO:0000256" key="2">
    <source>
        <dbReference type="ARBA" id="ARBA00005801"/>
    </source>
</evidence>
<sequence>MLALILTGGIIASFIYAATSMESISFMYRRSQCDRCNGNLRWHHLLPVVSFLLLQGRCKFCRKKIDISYPLCEIIVIILFVLPLFFELGLADYTLYYLVVALLVPVSFHDFNTLTIPNHMNLLFLVTGLYLTELYYIEPIRDFSIILLLHLVYSLFSESIGYGDIKLFTVLTLITPVNFFIYTILLTYIIGGLFVIVINLYKEYKNEKIPLVPFISTAAVLCFFLYEEFNLIYYGGFL</sequence>
<evidence type="ECO:0000256" key="4">
    <source>
        <dbReference type="ARBA" id="ARBA00022692"/>
    </source>
</evidence>
<gene>
    <name evidence="10" type="ORF">WN59_00660</name>
</gene>
<keyword evidence="11" id="KW-1185">Reference proteome</keyword>
<keyword evidence="5 7" id="KW-1133">Transmembrane helix</keyword>
<proteinExistence type="inferred from homology"/>
<evidence type="ECO:0000256" key="3">
    <source>
        <dbReference type="ARBA" id="ARBA00022475"/>
    </source>
</evidence>
<evidence type="ECO:0000256" key="1">
    <source>
        <dbReference type="ARBA" id="ARBA00004651"/>
    </source>
</evidence>
<dbReference type="PANTHER" id="PTHR30487">
    <property type="entry name" value="TYPE 4 PREPILIN-LIKE PROTEINS LEADER PEPTIDE-PROCESSING ENZYME"/>
    <property type="match status" value="1"/>
</dbReference>
<comment type="similarity">
    <text evidence="2">Belongs to the peptidase A24 family.</text>
</comment>
<dbReference type="EMBL" id="LAYZ01000001">
    <property type="protein sequence ID" value="KKK35379.1"/>
    <property type="molecule type" value="Genomic_DNA"/>
</dbReference>
<dbReference type="GO" id="GO:0006465">
    <property type="term" value="P:signal peptide processing"/>
    <property type="evidence" value="ECO:0007669"/>
    <property type="project" value="TreeGrafter"/>
</dbReference>
<dbReference type="Gene3D" id="1.20.120.1220">
    <property type="match status" value="1"/>
</dbReference>
<feature type="transmembrane region" description="Helical" evidence="7">
    <location>
        <begin position="70"/>
        <end position="99"/>
    </location>
</feature>
<dbReference type="InterPro" id="IPR010627">
    <property type="entry name" value="Prepilin_pept_A24_N"/>
</dbReference>
<feature type="domain" description="Prepilin peptidase A24 N-terminal" evidence="9">
    <location>
        <begin position="7"/>
        <end position="82"/>
    </location>
</feature>
<dbReference type="PATRIC" id="fig|1432562.3.peg.135"/>
<protein>
    <recommendedName>
        <fullName evidence="12">Prepilin peptidase</fullName>
    </recommendedName>
</protein>
<dbReference type="RefSeq" id="WP_046511055.1">
    <property type="nucleotide sequence ID" value="NZ_LAYZ01000001.1"/>
</dbReference>
<dbReference type="InterPro" id="IPR050882">
    <property type="entry name" value="Prepilin_peptidase/N-MTase"/>
</dbReference>
<comment type="caution">
    <text evidence="10">The sequence shown here is derived from an EMBL/GenBank/DDBJ whole genome shotgun (WGS) entry which is preliminary data.</text>
</comment>
<keyword evidence="4 7" id="KW-0812">Transmembrane</keyword>
<reference evidence="10 11" key="1">
    <citation type="submission" date="2015-04" db="EMBL/GenBank/DDBJ databases">
        <title>Taxonomic description and genome sequence of Salinicoccus sediminis sp. nov., a novel hyper halotolerant bacterium isolated from marine sediment.</title>
        <authorList>
            <person name="Mathan Kumar R."/>
            <person name="Kaur G."/>
            <person name="Kumar N."/>
            <person name="Kumar A."/>
            <person name="Singh N.K."/>
            <person name="Kaur N."/>
            <person name="Mayilraj S."/>
        </authorList>
    </citation>
    <scope>NUCLEOTIDE SEQUENCE [LARGE SCALE GENOMIC DNA]</scope>
    <source>
        <strain evidence="10 11">SV-16</strain>
    </source>
</reference>
<keyword evidence="3" id="KW-1003">Cell membrane</keyword>
<organism evidence="10 11">
    <name type="scientific">Salinicoccus sediminis</name>
    <dbReference type="NCBI Taxonomy" id="1432562"/>
    <lineage>
        <taxon>Bacteria</taxon>
        <taxon>Bacillati</taxon>
        <taxon>Bacillota</taxon>
        <taxon>Bacilli</taxon>
        <taxon>Bacillales</taxon>
        <taxon>Staphylococcaceae</taxon>
        <taxon>Salinicoccus</taxon>
    </lineage>
</organism>
<evidence type="ECO:0000256" key="6">
    <source>
        <dbReference type="ARBA" id="ARBA00023136"/>
    </source>
</evidence>
<comment type="subcellular location">
    <subcellularLocation>
        <location evidence="1">Cell membrane</location>
        <topology evidence="1">Multi-pass membrane protein</topology>
    </subcellularLocation>
</comment>
<dbReference type="STRING" id="1432562.WN59_00660"/>
<evidence type="ECO:0000256" key="5">
    <source>
        <dbReference type="ARBA" id="ARBA00022989"/>
    </source>
</evidence>
<keyword evidence="6 7" id="KW-0472">Membrane</keyword>
<feature type="transmembrane region" description="Helical" evidence="7">
    <location>
        <begin position="143"/>
        <end position="160"/>
    </location>
</feature>
<feature type="transmembrane region" description="Helical" evidence="7">
    <location>
        <begin position="180"/>
        <end position="201"/>
    </location>
</feature>
<dbReference type="AlphaFoldDB" id="A0A0M2SL32"/>
<dbReference type="PANTHER" id="PTHR30487:SF0">
    <property type="entry name" value="PREPILIN LEADER PEPTIDASE_N-METHYLTRANSFERASE-RELATED"/>
    <property type="match status" value="1"/>
</dbReference>
<evidence type="ECO:0000313" key="11">
    <source>
        <dbReference type="Proteomes" id="UP000034287"/>
    </source>
</evidence>
<name>A0A0M2SL32_9STAP</name>
<dbReference type="GO" id="GO:0004190">
    <property type="term" value="F:aspartic-type endopeptidase activity"/>
    <property type="evidence" value="ECO:0007669"/>
    <property type="project" value="InterPro"/>
</dbReference>
<evidence type="ECO:0000313" key="10">
    <source>
        <dbReference type="EMBL" id="KKK35379.1"/>
    </source>
</evidence>
<dbReference type="Proteomes" id="UP000034287">
    <property type="component" value="Unassembled WGS sequence"/>
</dbReference>
<dbReference type="OrthoDB" id="9789291at2"/>
<feature type="transmembrane region" description="Helical" evidence="7">
    <location>
        <begin position="119"/>
        <end position="136"/>
    </location>
</feature>
<evidence type="ECO:0000259" key="9">
    <source>
        <dbReference type="Pfam" id="PF06750"/>
    </source>
</evidence>
<evidence type="ECO:0000256" key="7">
    <source>
        <dbReference type="SAM" id="Phobius"/>
    </source>
</evidence>
<evidence type="ECO:0008006" key="12">
    <source>
        <dbReference type="Google" id="ProtNLM"/>
    </source>
</evidence>
<feature type="transmembrane region" description="Helical" evidence="7">
    <location>
        <begin position="208"/>
        <end position="226"/>
    </location>
</feature>
<accession>A0A0M2SL32</accession>
<dbReference type="GO" id="GO:0005886">
    <property type="term" value="C:plasma membrane"/>
    <property type="evidence" value="ECO:0007669"/>
    <property type="project" value="UniProtKB-SubCell"/>
</dbReference>
<dbReference type="InterPro" id="IPR000045">
    <property type="entry name" value="Prepilin_IV_endopep_pep"/>
</dbReference>
<feature type="domain" description="Prepilin type IV endopeptidase peptidase" evidence="8">
    <location>
        <begin position="98"/>
        <end position="196"/>
    </location>
</feature>
<dbReference type="Pfam" id="PF06750">
    <property type="entry name" value="A24_N_bact"/>
    <property type="match status" value="1"/>
</dbReference>
<evidence type="ECO:0000259" key="8">
    <source>
        <dbReference type="Pfam" id="PF01478"/>
    </source>
</evidence>